<dbReference type="SMART" id="SM00260">
    <property type="entry name" value="CheW"/>
    <property type="match status" value="1"/>
</dbReference>
<dbReference type="Gene3D" id="2.30.30.40">
    <property type="entry name" value="SH3 Domains"/>
    <property type="match status" value="1"/>
</dbReference>
<dbReference type="RefSeq" id="WP_376864827.1">
    <property type="nucleotide sequence ID" value="NZ_JBHRYB010000003.1"/>
</dbReference>
<proteinExistence type="predicted"/>
<comment type="caution">
    <text evidence="2">The sequence shown here is derived from an EMBL/GenBank/DDBJ whole genome shotgun (WGS) entry which is preliminary data.</text>
</comment>
<dbReference type="PANTHER" id="PTHR22617:SF23">
    <property type="entry name" value="CHEMOTAXIS PROTEIN CHEW"/>
    <property type="match status" value="1"/>
</dbReference>
<feature type="domain" description="CheW-like" evidence="1">
    <location>
        <begin position="3"/>
        <end position="138"/>
    </location>
</feature>
<dbReference type="Gene3D" id="2.40.50.180">
    <property type="entry name" value="CheA-289, Domain 4"/>
    <property type="match status" value="1"/>
</dbReference>
<dbReference type="InterPro" id="IPR002545">
    <property type="entry name" value="CheW-lke_dom"/>
</dbReference>
<dbReference type="SUPFAM" id="SSF50341">
    <property type="entry name" value="CheW-like"/>
    <property type="match status" value="1"/>
</dbReference>
<dbReference type="EMBL" id="JBHRYB010000003">
    <property type="protein sequence ID" value="MFC3679167.1"/>
    <property type="molecule type" value="Genomic_DNA"/>
</dbReference>
<dbReference type="InterPro" id="IPR036061">
    <property type="entry name" value="CheW-like_dom_sf"/>
</dbReference>
<name>A0ABV7VR44_9GAMM</name>
<evidence type="ECO:0000259" key="1">
    <source>
        <dbReference type="PROSITE" id="PS50851"/>
    </source>
</evidence>
<evidence type="ECO:0000313" key="3">
    <source>
        <dbReference type="Proteomes" id="UP001595722"/>
    </source>
</evidence>
<accession>A0ABV7VR44</accession>
<dbReference type="PROSITE" id="PS50851">
    <property type="entry name" value="CHEW"/>
    <property type="match status" value="1"/>
</dbReference>
<dbReference type="InterPro" id="IPR039315">
    <property type="entry name" value="CheW"/>
</dbReference>
<protein>
    <submittedName>
        <fullName evidence="2">Chemotaxis protein CheW</fullName>
    </submittedName>
</protein>
<dbReference type="Proteomes" id="UP001595722">
    <property type="component" value="Unassembled WGS sequence"/>
</dbReference>
<keyword evidence="3" id="KW-1185">Reference proteome</keyword>
<evidence type="ECO:0000313" key="2">
    <source>
        <dbReference type="EMBL" id="MFC3679167.1"/>
    </source>
</evidence>
<organism evidence="2 3">
    <name type="scientific">Bacterioplanoides pacificum</name>
    <dbReference type="NCBI Taxonomy" id="1171596"/>
    <lineage>
        <taxon>Bacteria</taxon>
        <taxon>Pseudomonadati</taxon>
        <taxon>Pseudomonadota</taxon>
        <taxon>Gammaproteobacteria</taxon>
        <taxon>Oceanospirillales</taxon>
        <taxon>Oceanospirillaceae</taxon>
        <taxon>Bacterioplanoides</taxon>
    </lineage>
</organism>
<gene>
    <name evidence="2" type="ORF">ACFOMG_03470</name>
</gene>
<dbReference type="PANTHER" id="PTHR22617">
    <property type="entry name" value="CHEMOTAXIS SENSOR HISTIDINE KINASE-RELATED"/>
    <property type="match status" value="1"/>
</dbReference>
<sequence>MQQQPWLEFVVADERYAVPVAQVIEILSWRECDPVPGADIFIRGIINFRGNIVPVVDMHQWLHKTPLTPQEDSKILTMMMAGEMIGVAVDGVEELIYPQQEQRESIVDGDNGLTETCYYHDRLIALFDWQLLQRLFYREQDVDPE</sequence>
<reference evidence="3" key="1">
    <citation type="journal article" date="2019" name="Int. J. Syst. Evol. Microbiol.">
        <title>The Global Catalogue of Microorganisms (GCM) 10K type strain sequencing project: providing services to taxonomists for standard genome sequencing and annotation.</title>
        <authorList>
            <consortium name="The Broad Institute Genomics Platform"/>
            <consortium name="The Broad Institute Genome Sequencing Center for Infectious Disease"/>
            <person name="Wu L."/>
            <person name="Ma J."/>
        </authorList>
    </citation>
    <scope>NUCLEOTIDE SEQUENCE [LARGE SCALE GENOMIC DNA]</scope>
    <source>
        <strain evidence="3">KCTC 42424</strain>
    </source>
</reference>
<dbReference type="Pfam" id="PF01584">
    <property type="entry name" value="CheW"/>
    <property type="match status" value="1"/>
</dbReference>